<sequence length="306" mass="35522">MIHFVSEIPGAGTWRTMEEIRKGWSRDKKYYIEAADGRAMLLRMSDISRYDRSKLEFESVKKLDNMDILMSRPIDFGVCNQGRSVYSLFTWVEGEDARDAIPRLSSQDQYLLGIEAGKALRSIHEIVGGSSHASWAEYYNSKIDRYIQNYQACGIHIEGVEAILRYIEENRYLLEGRPMSLQHGDYHVGNMIITGTKELGIIDFNRLDFGDPWEEFNRITWCSEISGYFASGRINGYFKDDVPDAFFRLMALYIASNQISSVHWAIPFGEEQVDIMLDRAKDIFNEYNGFRSYIPSWYMAKDNFEQ</sequence>
<comment type="caution">
    <text evidence="2">The sequence shown here is derived from an EMBL/GenBank/DDBJ whole genome shotgun (WGS) entry which is preliminary data.</text>
</comment>
<proteinExistence type="predicted"/>
<accession>A0A7W3SRZ9</accession>
<dbReference type="GO" id="GO:0016301">
    <property type="term" value="F:kinase activity"/>
    <property type="evidence" value="ECO:0007669"/>
    <property type="project" value="UniProtKB-KW"/>
</dbReference>
<keyword evidence="2" id="KW-0808">Transferase</keyword>
<dbReference type="RefSeq" id="WP_182535066.1">
    <property type="nucleotide sequence ID" value="NZ_JACJIP010000008.1"/>
</dbReference>
<keyword evidence="2" id="KW-0418">Kinase</keyword>
<dbReference type="SUPFAM" id="SSF56112">
    <property type="entry name" value="Protein kinase-like (PK-like)"/>
    <property type="match status" value="1"/>
</dbReference>
<evidence type="ECO:0000313" key="3">
    <source>
        <dbReference type="Proteomes" id="UP000567067"/>
    </source>
</evidence>
<organism evidence="2 3">
    <name type="scientific">Fontibacillus solani</name>
    <dbReference type="NCBI Taxonomy" id="1572857"/>
    <lineage>
        <taxon>Bacteria</taxon>
        <taxon>Bacillati</taxon>
        <taxon>Bacillota</taxon>
        <taxon>Bacilli</taxon>
        <taxon>Bacillales</taxon>
        <taxon>Paenibacillaceae</taxon>
        <taxon>Fontibacillus</taxon>
    </lineage>
</organism>
<gene>
    <name evidence="2" type="ORF">FHR92_001599</name>
</gene>
<dbReference type="PANTHER" id="PTHR41283:SF1">
    <property type="entry name" value="AMINOGLYCOSIDE PHOSPHOTRANSFERASE DOMAIN-CONTAINING PROTEIN"/>
    <property type="match status" value="1"/>
</dbReference>
<protein>
    <submittedName>
        <fullName evidence="2">Aminoglycoside phosphotransferase (APT) family kinase protein</fullName>
    </submittedName>
</protein>
<dbReference type="EMBL" id="JACJIP010000008">
    <property type="protein sequence ID" value="MBA9085135.1"/>
    <property type="molecule type" value="Genomic_DNA"/>
</dbReference>
<dbReference type="InterPro" id="IPR002575">
    <property type="entry name" value="Aminoglycoside_PTrfase"/>
</dbReference>
<dbReference type="PANTHER" id="PTHR41283">
    <property type="entry name" value="AMINOGLYCOSIDE PHOSPHOTRANSFERASE"/>
    <property type="match status" value="1"/>
</dbReference>
<keyword evidence="3" id="KW-1185">Reference proteome</keyword>
<name>A0A7W3SRZ9_9BACL</name>
<dbReference type="InterPro" id="IPR011009">
    <property type="entry name" value="Kinase-like_dom_sf"/>
</dbReference>
<dbReference type="AlphaFoldDB" id="A0A7W3SRZ9"/>
<dbReference type="Pfam" id="PF01636">
    <property type="entry name" value="APH"/>
    <property type="match status" value="1"/>
</dbReference>
<evidence type="ECO:0000313" key="2">
    <source>
        <dbReference type="EMBL" id="MBA9085135.1"/>
    </source>
</evidence>
<feature type="domain" description="Aminoglycoside phosphotransferase" evidence="1">
    <location>
        <begin position="17"/>
        <end position="240"/>
    </location>
</feature>
<evidence type="ECO:0000259" key="1">
    <source>
        <dbReference type="Pfam" id="PF01636"/>
    </source>
</evidence>
<dbReference type="Proteomes" id="UP000567067">
    <property type="component" value="Unassembled WGS sequence"/>
</dbReference>
<reference evidence="2 3" key="1">
    <citation type="submission" date="2020-08" db="EMBL/GenBank/DDBJ databases">
        <title>Genomic Encyclopedia of Type Strains, Phase III (KMG-III): the genomes of soil and plant-associated and newly described type strains.</title>
        <authorList>
            <person name="Whitman W."/>
        </authorList>
    </citation>
    <scope>NUCLEOTIDE SEQUENCE [LARGE SCALE GENOMIC DNA]</scope>
    <source>
        <strain evidence="2 3">CECT 8693</strain>
    </source>
</reference>
<dbReference type="Gene3D" id="3.90.1200.10">
    <property type="match status" value="1"/>
</dbReference>